<dbReference type="AlphaFoldDB" id="A0A8B8CV18"/>
<feature type="compositionally biased region" description="Polar residues" evidence="1">
    <location>
        <begin position="409"/>
        <end position="443"/>
    </location>
</feature>
<evidence type="ECO:0000313" key="3">
    <source>
        <dbReference type="RefSeq" id="XP_022319653.1"/>
    </source>
</evidence>
<feature type="compositionally biased region" description="Polar residues" evidence="1">
    <location>
        <begin position="34"/>
        <end position="55"/>
    </location>
</feature>
<proteinExistence type="predicted"/>
<feature type="region of interest" description="Disordered" evidence="1">
    <location>
        <begin position="34"/>
        <end position="71"/>
    </location>
</feature>
<dbReference type="GeneID" id="111122290"/>
<reference evidence="3" key="1">
    <citation type="submission" date="2025-08" db="UniProtKB">
        <authorList>
            <consortium name="RefSeq"/>
        </authorList>
    </citation>
    <scope>IDENTIFICATION</scope>
    <source>
        <tissue evidence="3">Whole sample</tissue>
    </source>
</reference>
<accession>A0A8B8CV18</accession>
<dbReference type="OrthoDB" id="6217922at2759"/>
<organism evidence="2 3">
    <name type="scientific">Crassostrea virginica</name>
    <name type="common">Eastern oyster</name>
    <dbReference type="NCBI Taxonomy" id="6565"/>
    <lineage>
        <taxon>Eukaryota</taxon>
        <taxon>Metazoa</taxon>
        <taxon>Spiralia</taxon>
        <taxon>Lophotrochozoa</taxon>
        <taxon>Mollusca</taxon>
        <taxon>Bivalvia</taxon>
        <taxon>Autobranchia</taxon>
        <taxon>Pteriomorphia</taxon>
        <taxon>Ostreida</taxon>
        <taxon>Ostreoidea</taxon>
        <taxon>Ostreidae</taxon>
        <taxon>Crassostrea</taxon>
    </lineage>
</organism>
<keyword evidence="2" id="KW-1185">Reference proteome</keyword>
<gene>
    <name evidence="3" type="primary">LOC111122290</name>
</gene>
<dbReference type="Proteomes" id="UP000694844">
    <property type="component" value="Chromosome 2"/>
</dbReference>
<feature type="region of interest" description="Disordered" evidence="1">
    <location>
        <begin position="409"/>
        <end position="458"/>
    </location>
</feature>
<protein>
    <submittedName>
        <fullName evidence="3">Uncharacterized protein LOC111122290</fullName>
    </submittedName>
</protein>
<dbReference type="KEGG" id="cvn:111122290"/>
<name>A0A8B8CV18_CRAVI</name>
<sequence>MPDRVEVYETNRLLSDDQIQRFISSTVLPHHRTLTNSNGRTLTNSDRVSWSQAPTDSRPAPPSFQKKKKTGNYAYPNLVGDVQRRPVPQGNPFLISVPQGTQRDFPGNRANFYHNTQGMPTKFPHQFSVSQGRQEFLIPQATHGKAFSIPHSTGAKAVSGYREDISNHNRMSEGISTFPLGIQDKIISFPWGSQGEISRVPVLTTEENDTIANQAGKGEIVDFPSGTLSLSHEPSGLKEKADDIIIVHQGTPEELINVVQETLQEIMGVPQGNPISKGTAEEVTFYDETGKEITEFSAGTVEEILGMAQEITIPHGSVDEIMGTQKGIPVPQETLHEIMDIMATVPDEAIQEIMGFPQGIAVPQGINIPQGTQEQAYPVHNQNRCEGNSGHCQEQLSFWKVHSDTAPTSNVTAQHHLSPSCNQSTQNVTQQISPEQEKPNQNPLPGGTTQGRASDPDPLLASLLVSTNARWGGNSKLQKSNGNSLVKDTMIYDYDLNGNFRKRKIAIESEDTSSKRQRRDQTTNLVTGNYDIDAGLMVLPERSSENEEFFANIERCLELSSENVLSNEKYALLEDIDNASLETFPSKVIDDIYRNTFESDRFLAPDDDFVTDSLAFLKQGGDLELGSL</sequence>
<evidence type="ECO:0000256" key="1">
    <source>
        <dbReference type="SAM" id="MobiDB-lite"/>
    </source>
</evidence>
<dbReference type="RefSeq" id="XP_022319653.1">
    <property type="nucleotide sequence ID" value="XM_022463945.1"/>
</dbReference>
<evidence type="ECO:0000313" key="2">
    <source>
        <dbReference type="Proteomes" id="UP000694844"/>
    </source>
</evidence>